<gene>
    <name evidence="1" type="ORF">ABVK50_18605</name>
</gene>
<dbReference type="InterPro" id="IPR017853">
    <property type="entry name" value="GH"/>
</dbReference>
<name>A0AAU8CLR5_9HYPH</name>
<dbReference type="AlphaFoldDB" id="A0AAU8CLR5"/>
<sequence length="567" mass="63077">MSLAHGLELWGGLECSVVRIGGDVRNQLVETDHHERAGDLGLVAELGIRTLRYPVLWETVSRSPDDDDWRWHDAQLKQLRTLGMSPIAGLMHHGSGPFWCDVLHPDFPAALARHAANVARRYPWITMFTPVNEPMTTARLCGLYGHWYPHGRDEVTCFAVVVAECLATAAAMREIRRITPSAKLVQTEDIGRVFATPLLQYQADHENERRWLALDLLAGRVDRHHPFHRRLLDHGIDERHLDWLAQNPCPPDLIGIDQYLTSDRFLDEKTENHLGEAPGGNQWHSYVDVAAVNAGVPAAESGFLPRIEEAWNRYGIPLALTEVHNGCTREEQLRWLKEAWGAANAARAGGINLRAVSVWSLFGAADWNSLLTRRKGFYESGAFDVRFSPPRPTGIATFAREVIRAGSFDHPVLDRPGWWRADEHRTASPLRPILLAQSDGLARTVISCCDTRRLDTTTPESQASDAGKPWAAVEAESGFGGGRARKFGSSLRLTCRYAPFEDSAPSLVVEAAHTFDPVHVVNAFLDLMVDGATGRLRMTRAEAWGQYTFEAANRSIPANATAVRRAV</sequence>
<reference evidence="1" key="1">
    <citation type="submission" date="2024-06" db="EMBL/GenBank/DDBJ databases">
        <title>Mesorhizobium karijinii sp. nov., a symbiont of the iconic Swainsona formosa from arid Australia.</title>
        <authorList>
            <person name="Hill Y.J."/>
            <person name="Watkin E.L.J."/>
            <person name="O'Hara G.W."/>
            <person name="Terpolilli J."/>
            <person name="Tye M.L."/>
            <person name="Kohlmeier M.G."/>
        </authorList>
    </citation>
    <scope>NUCLEOTIDE SEQUENCE</scope>
    <source>
        <strain evidence="1">WSM2240</strain>
    </source>
</reference>
<evidence type="ECO:0000313" key="1">
    <source>
        <dbReference type="EMBL" id="XCG47283.1"/>
    </source>
</evidence>
<protein>
    <submittedName>
        <fullName evidence="1">dTDP-4-dehydrorhamnose reductase</fullName>
    </submittedName>
</protein>
<dbReference type="EMBL" id="CP159253">
    <property type="protein sequence ID" value="XCG47283.1"/>
    <property type="molecule type" value="Genomic_DNA"/>
</dbReference>
<dbReference type="RefSeq" id="WP_353645165.1">
    <property type="nucleotide sequence ID" value="NZ_CP159253.1"/>
</dbReference>
<accession>A0AAU8CLR5</accession>
<dbReference type="SUPFAM" id="SSF51445">
    <property type="entry name" value="(Trans)glycosidases"/>
    <property type="match status" value="1"/>
</dbReference>
<organism evidence="1">
    <name type="scientific">Mesorhizobium sp. WSM2240</name>
    <dbReference type="NCBI Taxonomy" id="3228851"/>
    <lineage>
        <taxon>Bacteria</taxon>
        <taxon>Pseudomonadati</taxon>
        <taxon>Pseudomonadota</taxon>
        <taxon>Alphaproteobacteria</taxon>
        <taxon>Hyphomicrobiales</taxon>
        <taxon>Phyllobacteriaceae</taxon>
        <taxon>Mesorhizobium</taxon>
    </lineage>
</organism>
<proteinExistence type="predicted"/>
<dbReference type="Gene3D" id="3.20.20.80">
    <property type="entry name" value="Glycosidases"/>
    <property type="match status" value="1"/>
</dbReference>